<name>A0AAW2BL03_9ROSI</name>
<dbReference type="PANTHER" id="PTHR31286">
    <property type="entry name" value="GLYCINE-RICH CELL WALL STRUCTURAL PROTEIN 1.8-LIKE"/>
    <property type="match status" value="1"/>
</dbReference>
<gene>
    <name evidence="1" type="ORF">SO802_030994</name>
</gene>
<dbReference type="AlphaFoldDB" id="A0AAW2BL03"/>
<sequence length="237" mass="27018">MRRYENESLLQDIKFEKTKLWVQLHGIPIKFMTVEAAKKIGSVLGEVFAPTNPKLFDGGHFIRLQVAIDLSLPLCRGRLVSVGEGRKQIWISFKYESPCSVTFQRSPFSICVFKIPIKSMNKAVSNRIANEIDNPLMVDTPKSGLDWVLFLHIKVDINITKPLTRGTPVTLQQSQRAIQFGWDIRPILSSNSKVPIMGKISIDGLDSFNDPLVMLPDMIKLYRYSCFKIGYNTGRWR</sequence>
<reference evidence="1 2" key="1">
    <citation type="submission" date="2024-01" db="EMBL/GenBank/DDBJ databases">
        <title>A telomere-to-telomere, gap-free genome of sweet tea (Lithocarpus litseifolius).</title>
        <authorList>
            <person name="Zhou J."/>
        </authorList>
    </citation>
    <scope>NUCLEOTIDE SEQUENCE [LARGE SCALE GENOMIC DNA]</scope>
    <source>
        <strain evidence="1">Zhou-2022a</strain>
        <tissue evidence="1">Leaf</tissue>
    </source>
</reference>
<keyword evidence="2" id="KW-1185">Reference proteome</keyword>
<organism evidence="1 2">
    <name type="scientific">Lithocarpus litseifolius</name>
    <dbReference type="NCBI Taxonomy" id="425828"/>
    <lineage>
        <taxon>Eukaryota</taxon>
        <taxon>Viridiplantae</taxon>
        <taxon>Streptophyta</taxon>
        <taxon>Embryophyta</taxon>
        <taxon>Tracheophyta</taxon>
        <taxon>Spermatophyta</taxon>
        <taxon>Magnoliopsida</taxon>
        <taxon>eudicotyledons</taxon>
        <taxon>Gunneridae</taxon>
        <taxon>Pentapetalae</taxon>
        <taxon>rosids</taxon>
        <taxon>fabids</taxon>
        <taxon>Fagales</taxon>
        <taxon>Fagaceae</taxon>
        <taxon>Lithocarpus</taxon>
    </lineage>
</organism>
<evidence type="ECO:0000313" key="1">
    <source>
        <dbReference type="EMBL" id="KAK9986043.1"/>
    </source>
</evidence>
<dbReference type="EMBL" id="JAZDWU010000011">
    <property type="protein sequence ID" value="KAK9986043.1"/>
    <property type="molecule type" value="Genomic_DNA"/>
</dbReference>
<evidence type="ECO:0000313" key="2">
    <source>
        <dbReference type="Proteomes" id="UP001459277"/>
    </source>
</evidence>
<accession>A0AAW2BL03</accession>
<protein>
    <recommendedName>
        <fullName evidence="3">DUF4283 domain-containing protein</fullName>
    </recommendedName>
</protein>
<dbReference type="Proteomes" id="UP001459277">
    <property type="component" value="Unassembled WGS sequence"/>
</dbReference>
<evidence type="ECO:0008006" key="3">
    <source>
        <dbReference type="Google" id="ProtNLM"/>
    </source>
</evidence>
<dbReference type="PANTHER" id="PTHR31286:SF167">
    <property type="entry name" value="OS09G0268800 PROTEIN"/>
    <property type="match status" value="1"/>
</dbReference>
<dbReference type="InterPro" id="IPR040256">
    <property type="entry name" value="At4g02000-like"/>
</dbReference>
<proteinExistence type="predicted"/>
<comment type="caution">
    <text evidence="1">The sequence shown here is derived from an EMBL/GenBank/DDBJ whole genome shotgun (WGS) entry which is preliminary data.</text>
</comment>